<dbReference type="Proteomes" id="UP001144256">
    <property type="component" value="Unassembled WGS sequence"/>
</dbReference>
<feature type="transmembrane region" description="Helical" evidence="2">
    <location>
        <begin position="9"/>
        <end position="26"/>
    </location>
</feature>
<evidence type="ECO:0000313" key="4">
    <source>
        <dbReference type="Proteomes" id="UP001144256"/>
    </source>
</evidence>
<comment type="caution">
    <text evidence="3">The sequence shown here is derived from an EMBL/GenBank/DDBJ whole genome shotgun (WGS) entry which is preliminary data.</text>
</comment>
<feature type="region of interest" description="Disordered" evidence="1">
    <location>
        <begin position="409"/>
        <end position="433"/>
    </location>
</feature>
<protein>
    <recommendedName>
        <fullName evidence="5">YbbR-like protein</fullName>
    </recommendedName>
</protein>
<dbReference type="Pfam" id="PF07949">
    <property type="entry name" value="YbbR"/>
    <property type="match status" value="2"/>
</dbReference>
<dbReference type="Gene3D" id="2.170.120.30">
    <property type="match status" value="2"/>
</dbReference>
<evidence type="ECO:0000313" key="3">
    <source>
        <dbReference type="EMBL" id="GKX28346.1"/>
    </source>
</evidence>
<dbReference type="PANTHER" id="PTHR37804:SF1">
    <property type="entry name" value="CDAA REGULATORY PROTEIN CDAR"/>
    <property type="match status" value="1"/>
</dbReference>
<proteinExistence type="predicted"/>
<keyword evidence="4" id="KW-1185">Reference proteome</keyword>
<dbReference type="InterPro" id="IPR053154">
    <property type="entry name" value="c-di-AMP_regulator"/>
</dbReference>
<dbReference type="InterPro" id="IPR012505">
    <property type="entry name" value="YbbR"/>
</dbReference>
<evidence type="ECO:0008006" key="5">
    <source>
        <dbReference type="Google" id="ProtNLM"/>
    </source>
</evidence>
<organism evidence="3 4">
    <name type="scientific">Vallitalea longa</name>
    <dbReference type="NCBI Taxonomy" id="2936439"/>
    <lineage>
        <taxon>Bacteria</taxon>
        <taxon>Bacillati</taxon>
        <taxon>Bacillota</taxon>
        <taxon>Clostridia</taxon>
        <taxon>Lachnospirales</taxon>
        <taxon>Vallitaleaceae</taxon>
        <taxon>Vallitalea</taxon>
    </lineage>
</organism>
<dbReference type="PANTHER" id="PTHR37804">
    <property type="entry name" value="CDAA REGULATORY PROTEIN CDAR"/>
    <property type="match status" value="1"/>
</dbReference>
<keyword evidence="2" id="KW-1133">Transmembrane helix</keyword>
<dbReference type="Gene3D" id="2.170.120.40">
    <property type="entry name" value="YbbR-like domain"/>
    <property type="match status" value="2"/>
</dbReference>
<dbReference type="RefSeq" id="WP_281812513.1">
    <property type="nucleotide sequence ID" value="NZ_BRLB01000001.1"/>
</dbReference>
<accession>A0A9W5Y9F6</accession>
<sequence>MGNVFTKNIGWKIASIVIAFFIWFAIVRVEDPYMTKEFKNIPVKVLNETIITSKNQYINFIEGESVDVTLGGNRRTIESLKNDDIRATVDMQYLSFTDTLVIEIDTDYDSVKVVRKKPYNMRISRENVKAEIRSIVYEFVGSPKESYIHLDPIITPNKIEIEGPESKVKQVTKVLVTLGIDGATSDVISVGKVRLLDDDGNVVDNVEKRNDEVKYQVPIRKLKEVNLIVKTTGTLPPGYKLVGTEVIPNKITLIGTEKEIDKINNVTIDIPLNNVNADVNKEIDLSNVLPEGVSRYQDSNIVNVKLKINKVQEKEVAILTHDISIERLPENYNVSIVNTEDIKIKFSGIQEDLAKISIASLNPKINLNNLEEGRHEVALTLTYPRNVELITEIPKVIIELTKQEPGDVTETLQNSAGNQNPQDNVGETLLDEE</sequence>
<evidence type="ECO:0000256" key="1">
    <source>
        <dbReference type="SAM" id="MobiDB-lite"/>
    </source>
</evidence>
<reference evidence="3" key="1">
    <citation type="submission" date="2022-06" db="EMBL/GenBank/DDBJ databases">
        <title>Vallitalea longa sp. nov., an anaerobic bacterium isolated from marine sediment.</title>
        <authorList>
            <person name="Hirano S."/>
            <person name="Terahara T."/>
            <person name="Mori K."/>
            <person name="Hamada M."/>
            <person name="Matsumoto R."/>
            <person name="Kobayashi T."/>
        </authorList>
    </citation>
    <scope>NUCLEOTIDE SEQUENCE</scope>
    <source>
        <strain evidence="3">SH18-1</strain>
    </source>
</reference>
<keyword evidence="2" id="KW-0812">Transmembrane</keyword>
<dbReference type="AlphaFoldDB" id="A0A9W5Y9F6"/>
<evidence type="ECO:0000256" key="2">
    <source>
        <dbReference type="SAM" id="Phobius"/>
    </source>
</evidence>
<dbReference type="EMBL" id="BRLB01000001">
    <property type="protein sequence ID" value="GKX28346.1"/>
    <property type="molecule type" value="Genomic_DNA"/>
</dbReference>
<feature type="compositionally biased region" description="Polar residues" evidence="1">
    <location>
        <begin position="410"/>
        <end position="425"/>
    </location>
</feature>
<gene>
    <name evidence="3" type="ORF">SH1V18_08260</name>
</gene>
<name>A0A9W5Y9F6_9FIRM</name>
<keyword evidence="2" id="KW-0472">Membrane</keyword>